<evidence type="ECO:0008006" key="10">
    <source>
        <dbReference type="Google" id="ProtNLM"/>
    </source>
</evidence>
<dbReference type="SUPFAM" id="SSF53383">
    <property type="entry name" value="PLP-dependent transferases"/>
    <property type="match status" value="1"/>
</dbReference>
<dbReference type="AlphaFoldDB" id="A0A8H3FWS1"/>
<evidence type="ECO:0000313" key="9">
    <source>
        <dbReference type="Proteomes" id="UP000664169"/>
    </source>
</evidence>
<evidence type="ECO:0000256" key="3">
    <source>
        <dbReference type="ARBA" id="ARBA00022793"/>
    </source>
</evidence>
<dbReference type="InterPro" id="IPR021115">
    <property type="entry name" value="Pyridoxal-P_BS"/>
</dbReference>
<keyword evidence="9" id="KW-1185">Reference proteome</keyword>
<dbReference type="Gene3D" id="3.90.1150.170">
    <property type="match status" value="1"/>
</dbReference>
<dbReference type="GO" id="GO:0030170">
    <property type="term" value="F:pyridoxal phosphate binding"/>
    <property type="evidence" value="ECO:0007669"/>
    <property type="project" value="InterPro"/>
</dbReference>
<dbReference type="GO" id="GO:0019752">
    <property type="term" value="P:carboxylic acid metabolic process"/>
    <property type="evidence" value="ECO:0007669"/>
    <property type="project" value="InterPro"/>
</dbReference>
<dbReference type="Pfam" id="PF00282">
    <property type="entry name" value="Pyridoxal_deC"/>
    <property type="match status" value="1"/>
</dbReference>
<keyword evidence="4 6" id="KW-0663">Pyridoxal phosphate</keyword>
<accession>A0A8H3FWS1</accession>
<evidence type="ECO:0000256" key="1">
    <source>
        <dbReference type="ARBA" id="ARBA00001933"/>
    </source>
</evidence>
<protein>
    <recommendedName>
        <fullName evidence="10">Glutamate decarboxylase</fullName>
    </recommendedName>
</protein>
<evidence type="ECO:0000256" key="4">
    <source>
        <dbReference type="ARBA" id="ARBA00022898"/>
    </source>
</evidence>
<dbReference type="OrthoDB" id="392571at2759"/>
<keyword evidence="5 7" id="KW-0456">Lyase</keyword>
<dbReference type="GO" id="GO:0005737">
    <property type="term" value="C:cytoplasm"/>
    <property type="evidence" value="ECO:0007669"/>
    <property type="project" value="TreeGrafter"/>
</dbReference>
<dbReference type="Proteomes" id="UP000664169">
    <property type="component" value="Unassembled WGS sequence"/>
</dbReference>
<evidence type="ECO:0000256" key="7">
    <source>
        <dbReference type="RuleBase" id="RU000382"/>
    </source>
</evidence>
<reference evidence="8" key="1">
    <citation type="submission" date="2021-03" db="EMBL/GenBank/DDBJ databases">
        <authorList>
            <person name="Tagirdzhanova G."/>
        </authorList>
    </citation>
    <scope>NUCLEOTIDE SEQUENCE</scope>
</reference>
<dbReference type="InterPro" id="IPR015421">
    <property type="entry name" value="PyrdxlP-dep_Trfase_major"/>
</dbReference>
<name>A0A8H3FWS1_9LECA</name>
<dbReference type="InterPro" id="IPR015424">
    <property type="entry name" value="PyrdxlP-dep_Trfase"/>
</dbReference>
<gene>
    <name evidence="8" type="ORF">GOMPHAMPRED_006523</name>
</gene>
<dbReference type="Gene3D" id="3.40.640.10">
    <property type="entry name" value="Type I PLP-dependent aspartate aminotransferase-like (Major domain)"/>
    <property type="match status" value="1"/>
</dbReference>
<evidence type="ECO:0000256" key="6">
    <source>
        <dbReference type="PIRSR" id="PIRSR602129-50"/>
    </source>
</evidence>
<organism evidence="8 9">
    <name type="scientific">Gomphillus americanus</name>
    <dbReference type="NCBI Taxonomy" id="1940652"/>
    <lineage>
        <taxon>Eukaryota</taxon>
        <taxon>Fungi</taxon>
        <taxon>Dikarya</taxon>
        <taxon>Ascomycota</taxon>
        <taxon>Pezizomycotina</taxon>
        <taxon>Lecanoromycetes</taxon>
        <taxon>OSLEUM clade</taxon>
        <taxon>Ostropomycetidae</taxon>
        <taxon>Ostropales</taxon>
        <taxon>Graphidaceae</taxon>
        <taxon>Gomphilloideae</taxon>
        <taxon>Gomphillus</taxon>
    </lineage>
</organism>
<sequence>MSSKSDTNGSYIGRAEECLDTLSKVQKLVGEHIAAADQDAIYKVDGHGIPRSDGHGTTLVSTYSGAELTRIMDINLPESGQGSQGLLDAISTTMHYSVNTWDPGFMDKLYASTDAPGLAAELVLATLNTNVHVYSTSPALTVIEKATTKALAGLFGFCDEHSGGISMQGGAASNLTSLLIARNFRFPEVKAKGISALSKPLAIFTSSDAHYSVTSAAVSLGFGTEAVYSVAVDKHGQMDVTDLERLIEQALEDGRQPFYVNATAGTTVRGAYDPLVKIGQTCHKHDLWFHIDTAWGGPAIFSNTHKHKLQGSQNADSITFNPHKMMGVPLTCSFLLARDLRKFYVANALSAGYLFHDELKNPAPTLGTEKKLPAAADVYDLASFTPQCGRRGDSLKLYLSWIYHGTLGYAKQVDLAFAACFYMTSQLSRLEDFLLVGDDPPPCCQCCFYYRPQILAENLFNNSDGAKVFQSKITRLVVAGLVQKGWMIDYAPGKLGEFLRVVTNRNSTTAIINGLVIAIVEAGKQAIQDLS</sequence>
<proteinExistence type="inferred from homology"/>
<dbReference type="PANTHER" id="PTHR45677">
    <property type="entry name" value="GLUTAMATE DECARBOXYLASE-RELATED"/>
    <property type="match status" value="1"/>
</dbReference>
<dbReference type="PANTHER" id="PTHR45677:SF8">
    <property type="entry name" value="CYSTEINE SULFINIC ACID DECARBOXYLASE"/>
    <property type="match status" value="1"/>
</dbReference>
<dbReference type="EMBL" id="CAJPDQ010000043">
    <property type="protein sequence ID" value="CAF9932224.1"/>
    <property type="molecule type" value="Genomic_DNA"/>
</dbReference>
<dbReference type="InterPro" id="IPR002129">
    <property type="entry name" value="PyrdxlP-dep_de-COase"/>
</dbReference>
<comment type="cofactor">
    <cofactor evidence="1 6 7">
        <name>pyridoxal 5'-phosphate</name>
        <dbReference type="ChEBI" id="CHEBI:597326"/>
    </cofactor>
</comment>
<evidence type="ECO:0000256" key="5">
    <source>
        <dbReference type="ARBA" id="ARBA00023239"/>
    </source>
</evidence>
<evidence type="ECO:0000256" key="2">
    <source>
        <dbReference type="ARBA" id="ARBA00009533"/>
    </source>
</evidence>
<comment type="similarity">
    <text evidence="2 7">Belongs to the group II decarboxylase family.</text>
</comment>
<dbReference type="GO" id="GO:0016831">
    <property type="term" value="F:carboxy-lyase activity"/>
    <property type="evidence" value="ECO:0007669"/>
    <property type="project" value="UniProtKB-KW"/>
</dbReference>
<feature type="modified residue" description="N6-(pyridoxal phosphate)lysine" evidence="6">
    <location>
        <position position="324"/>
    </location>
</feature>
<comment type="caution">
    <text evidence="8">The sequence shown here is derived from an EMBL/GenBank/DDBJ whole genome shotgun (WGS) entry which is preliminary data.</text>
</comment>
<dbReference type="PROSITE" id="PS00392">
    <property type="entry name" value="DDC_GAD_HDC_YDC"/>
    <property type="match status" value="1"/>
</dbReference>
<keyword evidence="3" id="KW-0210">Decarboxylase</keyword>
<evidence type="ECO:0000313" key="8">
    <source>
        <dbReference type="EMBL" id="CAF9932224.1"/>
    </source>
</evidence>